<proteinExistence type="predicted"/>
<dbReference type="InterPro" id="IPR011528">
    <property type="entry name" value="NERD"/>
</dbReference>
<name>A0ABP6QKN1_9ACTN</name>
<gene>
    <name evidence="2" type="ORF">GCM10010468_73520</name>
</gene>
<accession>A0ABP6QKN1</accession>
<feature type="domain" description="NERD" evidence="1">
    <location>
        <begin position="77"/>
        <end position="174"/>
    </location>
</feature>
<sequence>MPRLEVATAGASARARYRALTTRTERGVVAGAMGGSAALMIGGIGGWPAGAAGGALVAGVHFALGWMRPGPETDWRRGAAAERRTGRHLSELEGNGYTVLHDRSVPGLEGTNLDHLVIGLTGVYAVITRRIGPRTRLRAGEGRLWAAARDVSGLEATAALAGPLVSAELSAELDKDMEVVPVVAVQYGRVEAELEHAGVRLLAGRSVGGFVRARPVVFTTSQVATIVAAAERLFPPMVGQFN</sequence>
<dbReference type="Proteomes" id="UP001501237">
    <property type="component" value="Unassembled WGS sequence"/>
</dbReference>
<organism evidence="2 3">
    <name type="scientific">Actinocorallia longicatena</name>
    <dbReference type="NCBI Taxonomy" id="111803"/>
    <lineage>
        <taxon>Bacteria</taxon>
        <taxon>Bacillati</taxon>
        <taxon>Actinomycetota</taxon>
        <taxon>Actinomycetes</taxon>
        <taxon>Streptosporangiales</taxon>
        <taxon>Thermomonosporaceae</taxon>
        <taxon>Actinocorallia</taxon>
    </lineage>
</organism>
<reference evidence="3" key="1">
    <citation type="journal article" date="2019" name="Int. J. Syst. Evol. Microbiol.">
        <title>The Global Catalogue of Microorganisms (GCM) 10K type strain sequencing project: providing services to taxonomists for standard genome sequencing and annotation.</title>
        <authorList>
            <consortium name="The Broad Institute Genomics Platform"/>
            <consortium name="The Broad Institute Genome Sequencing Center for Infectious Disease"/>
            <person name="Wu L."/>
            <person name="Ma J."/>
        </authorList>
    </citation>
    <scope>NUCLEOTIDE SEQUENCE [LARGE SCALE GENOMIC DNA]</scope>
    <source>
        <strain evidence="3">JCM 9377</strain>
    </source>
</reference>
<evidence type="ECO:0000313" key="2">
    <source>
        <dbReference type="EMBL" id="GAA3238133.1"/>
    </source>
</evidence>
<evidence type="ECO:0000313" key="3">
    <source>
        <dbReference type="Proteomes" id="UP001501237"/>
    </source>
</evidence>
<dbReference type="RefSeq" id="WP_344838039.1">
    <property type="nucleotide sequence ID" value="NZ_BAAAUV010000034.1"/>
</dbReference>
<dbReference type="Pfam" id="PF08378">
    <property type="entry name" value="NERD"/>
    <property type="match status" value="1"/>
</dbReference>
<evidence type="ECO:0000259" key="1">
    <source>
        <dbReference type="PROSITE" id="PS50965"/>
    </source>
</evidence>
<comment type="caution">
    <text evidence="2">The sequence shown here is derived from an EMBL/GenBank/DDBJ whole genome shotgun (WGS) entry which is preliminary data.</text>
</comment>
<dbReference type="PROSITE" id="PS50965">
    <property type="entry name" value="NERD"/>
    <property type="match status" value="1"/>
</dbReference>
<protein>
    <recommendedName>
        <fullName evidence="1">NERD domain-containing protein</fullName>
    </recommendedName>
</protein>
<keyword evidence="3" id="KW-1185">Reference proteome</keyword>
<dbReference type="EMBL" id="BAAAUV010000034">
    <property type="protein sequence ID" value="GAA3238133.1"/>
    <property type="molecule type" value="Genomic_DNA"/>
</dbReference>